<name>A0A433DJ85_9FUNG</name>
<feature type="region of interest" description="Disordered" evidence="1">
    <location>
        <begin position="44"/>
        <end position="64"/>
    </location>
</feature>
<dbReference type="Gene3D" id="3.80.10.10">
    <property type="entry name" value="Ribonuclease Inhibitor"/>
    <property type="match status" value="1"/>
</dbReference>
<feature type="non-terminal residue" evidence="2">
    <location>
        <position position="64"/>
    </location>
</feature>
<dbReference type="SMART" id="SM00368">
    <property type="entry name" value="LRR_RI"/>
    <property type="match status" value="1"/>
</dbReference>
<dbReference type="OrthoDB" id="120976at2759"/>
<organism evidence="2 3">
    <name type="scientific">Jimgerdemannia flammicorona</name>
    <dbReference type="NCBI Taxonomy" id="994334"/>
    <lineage>
        <taxon>Eukaryota</taxon>
        <taxon>Fungi</taxon>
        <taxon>Fungi incertae sedis</taxon>
        <taxon>Mucoromycota</taxon>
        <taxon>Mucoromycotina</taxon>
        <taxon>Endogonomycetes</taxon>
        <taxon>Endogonales</taxon>
        <taxon>Endogonaceae</taxon>
        <taxon>Jimgerdemannia</taxon>
    </lineage>
</organism>
<keyword evidence="3" id="KW-1185">Reference proteome</keyword>
<protein>
    <submittedName>
        <fullName evidence="2">Uncharacterized protein</fullName>
    </submittedName>
</protein>
<reference evidence="2 3" key="1">
    <citation type="journal article" date="2018" name="New Phytol.">
        <title>Phylogenomics of Endogonaceae and evolution of mycorrhizas within Mucoromycota.</title>
        <authorList>
            <person name="Chang Y."/>
            <person name="Desiro A."/>
            <person name="Na H."/>
            <person name="Sandor L."/>
            <person name="Lipzen A."/>
            <person name="Clum A."/>
            <person name="Barry K."/>
            <person name="Grigoriev I.V."/>
            <person name="Martin F.M."/>
            <person name="Stajich J.E."/>
            <person name="Smith M.E."/>
            <person name="Bonito G."/>
            <person name="Spatafora J.W."/>
        </authorList>
    </citation>
    <scope>NUCLEOTIDE SEQUENCE [LARGE SCALE GENOMIC DNA]</scope>
    <source>
        <strain evidence="2 3">GMNB39</strain>
    </source>
</reference>
<dbReference type="SUPFAM" id="SSF52047">
    <property type="entry name" value="RNI-like"/>
    <property type="match status" value="1"/>
</dbReference>
<evidence type="ECO:0000256" key="1">
    <source>
        <dbReference type="SAM" id="MobiDB-lite"/>
    </source>
</evidence>
<dbReference type="AlphaFoldDB" id="A0A433DJ85"/>
<evidence type="ECO:0000313" key="3">
    <source>
        <dbReference type="Proteomes" id="UP000268093"/>
    </source>
</evidence>
<sequence length="64" mass="7163">MNTSLQNLDLSYNGIGEKRANALTEVLKTNTSLQNLDLSHMEWSQNISQSSENKREPANPESTI</sequence>
<dbReference type="EMBL" id="RBNI01001087">
    <property type="protein sequence ID" value="RUP50928.1"/>
    <property type="molecule type" value="Genomic_DNA"/>
</dbReference>
<accession>A0A433DJ85</accession>
<comment type="caution">
    <text evidence="2">The sequence shown here is derived from an EMBL/GenBank/DDBJ whole genome shotgun (WGS) entry which is preliminary data.</text>
</comment>
<dbReference type="InterPro" id="IPR032675">
    <property type="entry name" value="LRR_dom_sf"/>
</dbReference>
<gene>
    <name evidence="2" type="ORF">BC936DRAFT_137097</name>
</gene>
<proteinExistence type="predicted"/>
<evidence type="ECO:0000313" key="2">
    <source>
        <dbReference type="EMBL" id="RUP50928.1"/>
    </source>
</evidence>
<dbReference type="Proteomes" id="UP000268093">
    <property type="component" value="Unassembled WGS sequence"/>
</dbReference>